<organism evidence="13 14">
    <name type="scientific">Desulforapulum autotrophicum (strain ATCC 43914 / DSM 3382 / VKM B-1955 / HRM2)</name>
    <name type="common">Desulfobacterium autotrophicum</name>
    <dbReference type="NCBI Taxonomy" id="177437"/>
    <lineage>
        <taxon>Bacteria</taxon>
        <taxon>Pseudomonadati</taxon>
        <taxon>Thermodesulfobacteriota</taxon>
        <taxon>Desulfobacteria</taxon>
        <taxon>Desulfobacterales</taxon>
        <taxon>Desulfobacteraceae</taxon>
        <taxon>Desulforapulum</taxon>
    </lineage>
</organism>
<feature type="chain" id="PRO_5023306404" description="Phosphatidylserine decarboxylase beta chain" evidence="11">
    <location>
        <begin position="1"/>
        <end position="191"/>
    </location>
</feature>
<feature type="active site" description="Schiff-base intermediate with substrate; via pyruvic acid" evidence="11">
    <location>
        <position position="192"/>
    </location>
</feature>
<proteinExistence type="inferred from homology"/>
<dbReference type="GO" id="GO:0005886">
    <property type="term" value="C:plasma membrane"/>
    <property type="evidence" value="ECO:0007669"/>
    <property type="project" value="UniProtKB-SubCell"/>
</dbReference>
<dbReference type="KEGG" id="dat:HRM2_30380"/>
<dbReference type="GO" id="GO:0006646">
    <property type="term" value="P:phosphatidylethanolamine biosynthetic process"/>
    <property type="evidence" value="ECO:0007669"/>
    <property type="project" value="UniProtKB-UniRule"/>
</dbReference>
<dbReference type="InterPro" id="IPR003817">
    <property type="entry name" value="PS_Dcarbxylase"/>
</dbReference>
<evidence type="ECO:0000256" key="2">
    <source>
        <dbReference type="ARBA" id="ARBA00022516"/>
    </source>
</evidence>
<keyword evidence="5 11" id="KW-0472">Membrane</keyword>
<evidence type="ECO:0000256" key="7">
    <source>
        <dbReference type="ARBA" id="ARBA00023209"/>
    </source>
</evidence>
<dbReference type="RefSeq" id="WP_015904883.1">
    <property type="nucleotide sequence ID" value="NC_012108.1"/>
</dbReference>
<feature type="chain" id="PRO_5023306405" description="Phosphatidylserine decarboxylase alpha chain" evidence="11">
    <location>
        <begin position="192"/>
        <end position="223"/>
    </location>
</feature>
<keyword evidence="7 11" id="KW-0594">Phospholipid biosynthesis</keyword>
<keyword evidence="8 11" id="KW-0456">Lyase</keyword>
<dbReference type="Proteomes" id="UP000000442">
    <property type="component" value="Chromosome"/>
</dbReference>
<feature type="transmembrane region" description="Helical" evidence="12">
    <location>
        <begin position="21"/>
        <end position="42"/>
    </location>
</feature>
<keyword evidence="14" id="KW-1185">Reference proteome</keyword>
<comment type="subcellular location">
    <subcellularLocation>
        <location evidence="11">Cell membrane</location>
        <topology evidence="11">Peripheral membrane protein</topology>
    </subcellularLocation>
</comment>
<comment type="similarity">
    <text evidence="11">Belongs to the phosphatidylserine decarboxylase family. PSD-A subfamily.</text>
</comment>
<evidence type="ECO:0000256" key="11">
    <source>
        <dbReference type="HAMAP-Rule" id="MF_00664"/>
    </source>
</evidence>
<name>C0QKN1_DESAH</name>
<dbReference type="InterPro" id="IPR033175">
    <property type="entry name" value="PSD-A"/>
</dbReference>
<dbReference type="OrthoDB" id="9790893at2"/>
<keyword evidence="4 11" id="KW-0443">Lipid metabolism</keyword>
<protein>
    <recommendedName>
        <fullName evidence="11">Phosphatidylserine decarboxylase proenzyme</fullName>
        <ecNumber evidence="11">4.1.1.65</ecNumber>
    </recommendedName>
    <component>
        <recommendedName>
            <fullName evidence="11">Phosphatidylserine decarboxylase alpha chain</fullName>
        </recommendedName>
    </component>
    <component>
        <recommendedName>
            <fullName evidence="11">Phosphatidylserine decarboxylase beta chain</fullName>
        </recommendedName>
    </component>
</protein>
<keyword evidence="12" id="KW-0812">Transmembrane</keyword>
<keyword evidence="6 11" id="KW-0865">Zymogen</keyword>
<dbReference type="NCBIfam" id="NF003685">
    <property type="entry name" value="PRK05305.2-5"/>
    <property type="match status" value="1"/>
</dbReference>
<dbReference type="Pfam" id="PF02666">
    <property type="entry name" value="PS_Dcarbxylase"/>
    <property type="match status" value="1"/>
</dbReference>
<gene>
    <name evidence="11 13" type="primary">psd</name>
    <name evidence="13" type="ordered locus">HRM2_30380</name>
</gene>
<comment type="catalytic activity">
    <reaction evidence="11">
        <text>a 1,2-diacyl-sn-glycero-3-phospho-L-serine + H(+) = a 1,2-diacyl-sn-glycero-3-phosphoethanolamine + CO2</text>
        <dbReference type="Rhea" id="RHEA:20828"/>
        <dbReference type="ChEBI" id="CHEBI:15378"/>
        <dbReference type="ChEBI" id="CHEBI:16526"/>
        <dbReference type="ChEBI" id="CHEBI:57262"/>
        <dbReference type="ChEBI" id="CHEBI:64612"/>
        <dbReference type="EC" id="4.1.1.65"/>
    </reaction>
</comment>
<comment type="PTM">
    <text evidence="11">Is synthesized initially as an inactive proenzyme. Formation of the active enzyme involves a self-maturation process in which the active site pyruvoyl group is generated from an internal serine residue via an autocatalytic post-translational modification. Two non-identical subunits are generated from the proenzyme in this reaction, and the pyruvate is formed at the N-terminus of the alpha chain, which is derived from the carboxyl end of the proenzyme. The post-translation cleavage follows an unusual pathway, termed non-hydrolytic serinolysis, in which the side chain hydroxyl group of the serine supplies its oxygen atom to form the C-terminus of the beta chain, while the remainder of the serine residue undergoes an oxidative deamination to produce ammonia and the pyruvoyl prosthetic group on the alpha chain.</text>
</comment>
<feature type="site" description="Cleavage (non-hydrolytic); by autocatalysis" evidence="11">
    <location>
        <begin position="191"/>
        <end position="192"/>
    </location>
</feature>
<evidence type="ECO:0000256" key="1">
    <source>
        <dbReference type="ARBA" id="ARBA00022475"/>
    </source>
</evidence>
<evidence type="ECO:0000313" key="14">
    <source>
        <dbReference type="Proteomes" id="UP000000442"/>
    </source>
</evidence>
<comment type="cofactor">
    <cofactor evidence="11">
        <name>pyruvate</name>
        <dbReference type="ChEBI" id="CHEBI:15361"/>
    </cofactor>
    <text evidence="11">Binds 1 pyruvoyl group covalently per subunit.</text>
</comment>
<dbReference type="HAMAP" id="MF_00664">
    <property type="entry name" value="PS_decarb_PSD_A"/>
    <property type="match status" value="1"/>
</dbReference>
<dbReference type="PANTHER" id="PTHR35809:SF1">
    <property type="entry name" value="ARCHAETIDYLSERINE DECARBOXYLASE PROENZYME-RELATED"/>
    <property type="match status" value="1"/>
</dbReference>
<evidence type="ECO:0000256" key="5">
    <source>
        <dbReference type="ARBA" id="ARBA00023136"/>
    </source>
</evidence>
<keyword evidence="10 11" id="KW-0670">Pyruvate</keyword>
<comment type="subunit">
    <text evidence="11">Heterodimer of a large membrane-associated beta subunit and a small pyruvoyl-containing alpha subunit.</text>
</comment>
<accession>C0QKN1</accession>
<evidence type="ECO:0000256" key="6">
    <source>
        <dbReference type="ARBA" id="ARBA00023145"/>
    </source>
</evidence>
<evidence type="ECO:0000256" key="3">
    <source>
        <dbReference type="ARBA" id="ARBA00022793"/>
    </source>
</evidence>
<feature type="modified residue" description="Pyruvic acid (Ser); by autocatalysis" evidence="11">
    <location>
        <position position="192"/>
    </location>
</feature>
<keyword evidence="1 11" id="KW-1003">Cell membrane</keyword>
<comment type="pathway">
    <text evidence="11">Phospholipid metabolism; phosphatidylethanolamine biosynthesis; phosphatidylethanolamine from CDP-diacylglycerol: step 2/2.</text>
</comment>
<dbReference type="EMBL" id="CP001087">
    <property type="protein sequence ID" value="ACN16121.1"/>
    <property type="molecule type" value="Genomic_DNA"/>
</dbReference>
<sequence>MENKKVTKWPAKADFPFARPGLVYICSACIVTGLLFFMGWWVPGVAALAATAFVCWFFRDPDRLIPGEENALVSPADGRVVKAEKVMDNDYVDGPCIMVSIFMNVFNVHVNRVPFAGTVEETTYYPGKFFNASLDKASKDNERNALVLRTNQGSRYGVVQIAGLVARRIVCDVKQGDILVRGDRYGMICFGSRLDLYLPMDTRICVKVGERVSAGSSIVGYMA</sequence>
<keyword evidence="3 11" id="KW-0210">Decarboxylase</keyword>
<comment type="function">
    <text evidence="11">Catalyzes the formation of phosphatidylethanolamine (PtdEtn) from phosphatidylserine (PtdSer).</text>
</comment>
<evidence type="ECO:0000256" key="10">
    <source>
        <dbReference type="ARBA" id="ARBA00023317"/>
    </source>
</evidence>
<evidence type="ECO:0000256" key="8">
    <source>
        <dbReference type="ARBA" id="ARBA00023239"/>
    </source>
</evidence>
<dbReference type="NCBIfam" id="NF003678">
    <property type="entry name" value="PRK05305.1-2"/>
    <property type="match status" value="1"/>
</dbReference>
<evidence type="ECO:0000256" key="9">
    <source>
        <dbReference type="ARBA" id="ARBA00023264"/>
    </source>
</evidence>
<reference evidence="13 14" key="1">
    <citation type="journal article" date="2009" name="Environ. Microbiol.">
        <title>Genome sequence of Desulfobacterium autotrophicum HRM2, a marine sulfate reducer oxidizing organic carbon completely to carbon dioxide.</title>
        <authorList>
            <person name="Strittmatter A.W."/>
            <person name="Liesegang H."/>
            <person name="Rabus R."/>
            <person name="Decker I."/>
            <person name="Amann J."/>
            <person name="Andres S."/>
            <person name="Henne A."/>
            <person name="Fricke W.F."/>
            <person name="Martinez-Arias R."/>
            <person name="Bartels D."/>
            <person name="Goesmann A."/>
            <person name="Krause L."/>
            <person name="Puehler A."/>
            <person name="Klenk H.P."/>
            <person name="Richter M."/>
            <person name="Schuler M."/>
            <person name="Gloeckner F.O."/>
            <person name="Meyerdierks A."/>
            <person name="Gottschalk G."/>
            <person name="Amann R."/>
        </authorList>
    </citation>
    <scope>NUCLEOTIDE SEQUENCE [LARGE SCALE GENOMIC DNA]</scope>
    <source>
        <strain evidence="14">ATCC 43914 / DSM 3382 / HRM2</strain>
    </source>
</reference>
<dbReference type="STRING" id="177437.HRM2_30380"/>
<dbReference type="eggNOG" id="COG0688">
    <property type="taxonomic scope" value="Bacteria"/>
</dbReference>
<dbReference type="GO" id="GO:0004609">
    <property type="term" value="F:phosphatidylserine decarboxylase activity"/>
    <property type="evidence" value="ECO:0007669"/>
    <property type="project" value="UniProtKB-UniRule"/>
</dbReference>
<evidence type="ECO:0000313" key="13">
    <source>
        <dbReference type="EMBL" id="ACN16121.1"/>
    </source>
</evidence>
<evidence type="ECO:0000256" key="12">
    <source>
        <dbReference type="SAM" id="Phobius"/>
    </source>
</evidence>
<dbReference type="HOGENOM" id="CLU_072492_0_0_7"/>
<dbReference type="UniPathway" id="UPA00558">
    <property type="reaction ID" value="UER00616"/>
</dbReference>
<dbReference type="EC" id="4.1.1.65" evidence="11"/>
<evidence type="ECO:0000256" key="4">
    <source>
        <dbReference type="ARBA" id="ARBA00023098"/>
    </source>
</evidence>
<keyword evidence="12" id="KW-1133">Transmembrane helix</keyword>
<keyword evidence="2 11" id="KW-0444">Lipid biosynthesis</keyword>
<keyword evidence="9 11" id="KW-1208">Phospholipid metabolism</keyword>
<dbReference type="PANTHER" id="PTHR35809">
    <property type="entry name" value="ARCHAETIDYLSERINE DECARBOXYLASE PROENZYME-RELATED"/>
    <property type="match status" value="1"/>
</dbReference>
<dbReference type="AlphaFoldDB" id="C0QKN1"/>